<evidence type="ECO:0000313" key="14">
    <source>
        <dbReference type="Proteomes" id="UP000583266"/>
    </source>
</evidence>
<comment type="similarity">
    <text evidence="2 11">Belongs to the transketolase family. DXPS subfamily.</text>
</comment>
<dbReference type="Proteomes" id="UP000583266">
    <property type="component" value="Unassembled WGS sequence"/>
</dbReference>
<comment type="cofactor">
    <cofactor evidence="11">
        <name>Mg(2+)</name>
        <dbReference type="ChEBI" id="CHEBI:18420"/>
    </cofactor>
    <text evidence="11">Binds 1 Mg(2+) ion per subunit.</text>
</comment>
<feature type="binding site" evidence="11">
    <location>
        <position position="146"/>
    </location>
    <ligand>
        <name>Mg(2+)</name>
        <dbReference type="ChEBI" id="CHEBI:18420"/>
    </ligand>
</feature>
<feature type="binding site" evidence="11">
    <location>
        <begin position="114"/>
        <end position="116"/>
    </location>
    <ligand>
        <name>thiamine diphosphate</name>
        <dbReference type="ChEBI" id="CHEBI:58937"/>
    </ligand>
</feature>
<sequence>MPGNNNIDTPDDLRNLPVTSLQDLCGELRSFLIDHVATNGGHFSSSLGVVELTVALHYVFNTPEDKLVWDVGHQAYPHKLLTGRKSRFHSNRLLDGISGFPSRDESVYDAFGTGHSSTSISAILGMACTAKYRGDHTRQHIAVIGDGAMTAGMAFEALNNAGYEQPNMLVILNDNNMSIDANTGALQHYLTALTSGKHYNALKSHIRKLLTHPGQPDNWPVEVVRKLQKAIKGGLLRYSNLFEALNIRYFGPVDGHDLKKLIHIFEKLKHIPGPKLLHCVTTKGKGFAPAMTDQAKWHAPKKFDRSTGDTLDAETSVTFQKVFGDTLMELANSNPKIMAITPAMLSGSALTNMKKQMPERVFDVGITEQHAVTFSAGLAADGMIPFCTIYSTFLQRAYDQVIHDVALQKLDVVFCIDRAGVVGQDGPTHHGAFDISFLRCVPNIVGASPMDAEDFRNLLFTAQASEGNGPFAIRYPKGAVASMHGPSGFRKLAIGKGRKIRPGKDIAILSLGPVGQYVKEACDELESDQLHVAHYDLRFFKPLDEALLHEVFSQFSSVITVEDGCIRGGVGSAVLEFMVEHGYHVTLKRLGLPDTFATQGTQQQLHELYGYDKKGIIRVVRQVVGIKTLSVNNVFLSHH</sequence>
<protein>
    <recommendedName>
        <fullName evidence="11">1-deoxy-D-xylulose-5-phosphate synthase</fullName>
        <ecNumber evidence="11">2.2.1.7</ecNumber>
    </recommendedName>
    <alternativeName>
        <fullName evidence="11">1-deoxyxylulose-5-phosphate synthase</fullName>
        <shortName evidence="11">DXP synthase</shortName>
        <shortName evidence="11">DXPS</shortName>
    </alternativeName>
</protein>
<organism evidence="13 14">
    <name type="scientific">Chitinophaga fulva</name>
    <dbReference type="NCBI Taxonomy" id="2728842"/>
    <lineage>
        <taxon>Bacteria</taxon>
        <taxon>Pseudomonadati</taxon>
        <taxon>Bacteroidota</taxon>
        <taxon>Chitinophagia</taxon>
        <taxon>Chitinophagales</taxon>
        <taxon>Chitinophagaceae</taxon>
        <taxon>Chitinophaga</taxon>
    </lineage>
</organism>
<dbReference type="NCBIfam" id="NF003933">
    <property type="entry name" value="PRK05444.2-2"/>
    <property type="match status" value="1"/>
</dbReference>
<dbReference type="InterPro" id="IPR033248">
    <property type="entry name" value="Transketolase_C"/>
</dbReference>
<keyword evidence="4 11" id="KW-0808">Transferase</keyword>
<dbReference type="Gene3D" id="3.40.50.920">
    <property type="match status" value="1"/>
</dbReference>
<dbReference type="InterPro" id="IPR009014">
    <property type="entry name" value="Transketo_C/PFOR_II"/>
</dbReference>
<feature type="binding site" evidence="11">
    <location>
        <begin position="147"/>
        <end position="148"/>
    </location>
    <ligand>
        <name>thiamine diphosphate</name>
        <dbReference type="ChEBI" id="CHEBI:58937"/>
    </ligand>
</feature>
<dbReference type="RefSeq" id="WP_169224775.1">
    <property type="nucleotide sequence ID" value="NZ_JABBGC010000001.1"/>
</dbReference>
<dbReference type="CDD" id="cd07033">
    <property type="entry name" value="TPP_PYR_DXS_TK_like"/>
    <property type="match status" value="1"/>
</dbReference>
<comment type="caution">
    <text evidence="13">The sequence shown here is derived from an EMBL/GenBank/DDBJ whole genome shotgun (WGS) entry which is preliminary data.</text>
</comment>
<evidence type="ECO:0000256" key="5">
    <source>
        <dbReference type="ARBA" id="ARBA00022723"/>
    </source>
</evidence>
<dbReference type="GO" id="GO:0016114">
    <property type="term" value="P:terpenoid biosynthetic process"/>
    <property type="evidence" value="ECO:0007669"/>
    <property type="project" value="UniProtKB-UniRule"/>
</dbReference>
<dbReference type="InterPro" id="IPR049557">
    <property type="entry name" value="Transketolase_CS"/>
</dbReference>
<feature type="binding site" evidence="11">
    <location>
        <position position="175"/>
    </location>
    <ligand>
        <name>Mg(2+)</name>
        <dbReference type="ChEBI" id="CHEBI:18420"/>
    </ligand>
</feature>
<dbReference type="Gene3D" id="3.40.50.970">
    <property type="match status" value="2"/>
</dbReference>
<dbReference type="GO" id="GO:0005829">
    <property type="term" value="C:cytosol"/>
    <property type="evidence" value="ECO:0007669"/>
    <property type="project" value="TreeGrafter"/>
</dbReference>
<dbReference type="FunFam" id="3.40.50.920:FF:000002">
    <property type="entry name" value="1-deoxy-D-xylulose-5-phosphate synthase"/>
    <property type="match status" value="1"/>
</dbReference>
<dbReference type="Pfam" id="PF02780">
    <property type="entry name" value="Transketolase_C"/>
    <property type="match status" value="1"/>
</dbReference>
<comment type="subunit">
    <text evidence="3 11">Homodimer.</text>
</comment>
<dbReference type="SUPFAM" id="SSF52922">
    <property type="entry name" value="TK C-terminal domain-like"/>
    <property type="match status" value="1"/>
</dbReference>
<dbReference type="InterPro" id="IPR020826">
    <property type="entry name" value="Transketolase_BS"/>
</dbReference>
<comment type="pathway">
    <text evidence="1 11">Metabolic intermediate biosynthesis; 1-deoxy-D-xylulose 5-phosphate biosynthesis; 1-deoxy-D-xylulose 5-phosphate from D-glyceraldehyde 3-phosphate and pyruvate: step 1/1.</text>
</comment>
<evidence type="ECO:0000256" key="7">
    <source>
        <dbReference type="ARBA" id="ARBA00022977"/>
    </source>
</evidence>
<evidence type="ECO:0000259" key="12">
    <source>
        <dbReference type="SMART" id="SM00861"/>
    </source>
</evidence>
<dbReference type="HAMAP" id="MF_00315">
    <property type="entry name" value="DXP_synth"/>
    <property type="match status" value="1"/>
</dbReference>
<feature type="binding site" evidence="11">
    <location>
        <position position="175"/>
    </location>
    <ligand>
        <name>thiamine diphosphate</name>
        <dbReference type="ChEBI" id="CHEBI:58937"/>
    </ligand>
</feature>
<dbReference type="EMBL" id="JABBGC010000001">
    <property type="protein sequence ID" value="NML37732.1"/>
    <property type="molecule type" value="Genomic_DNA"/>
</dbReference>
<comment type="catalytic activity">
    <reaction evidence="11">
        <text>D-glyceraldehyde 3-phosphate + pyruvate + H(+) = 1-deoxy-D-xylulose 5-phosphate + CO2</text>
        <dbReference type="Rhea" id="RHEA:12605"/>
        <dbReference type="ChEBI" id="CHEBI:15361"/>
        <dbReference type="ChEBI" id="CHEBI:15378"/>
        <dbReference type="ChEBI" id="CHEBI:16526"/>
        <dbReference type="ChEBI" id="CHEBI:57792"/>
        <dbReference type="ChEBI" id="CHEBI:59776"/>
        <dbReference type="EC" id="2.2.1.7"/>
    </reaction>
</comment>
<gene>
    <name evidence="11" type="primary">dxs</name>
    <name evidence="13" type="ORF">HHL17_11055</name>
</gene>
<evidence type="ECO:0000256" key="3">
    <source>
        <dbReference type="ARBA" id="ARBA00011738"/>
    </source>
</evidence>
<evidence type="ECO:0000256" key="8">
    <source>
        <dbReference type="ARBA" id="ARBA00023052"/>
    </source>
</evidence>
<dbReference type="SMART" id="SM00861">
    <property type="entry name" value="Transket_pyr"/>
    <property type="match status" value="1"/>
</dbReference>
<evidence type="ECO:0000256" key="6">
    <source>
        <dbReference type="ARBA" id="ARBA00022842"/>
    </source>
</evidence>
<dbReference type="NCBIfam" id="TIGR00204">
    <property type="entry name" value="dxs"/>
    <property type="match status" value="1"/>
</dbReference>
<evidence type="ECO:0000256" key="2">
    <source>
        <dbReference type="ARBA" id="ARBA00011081"/>
    </source>
</evidence>
<feature type="domain" description="Transketolase-like pyrimidine-binding" evidence="12">
    <location>
        <begin position="317"/>
        <end position="482"/>
    </location>
</feature>
<dbReference type="InterPro" id="IPR029061">
    <property type="entry name" value="THDP-binding"/>
</dbReference>
<name>A0A848GL54_9BACT</name>
<dbReference type="FunFam" id="3.40.50.970:FF:000005">
    <property type="entry name" value="1-deoxy-D-xylulose-5-phosphate synthase"/>
    <property type="match status" value="1"/>
</dbReference>
<evidence type="ECO:0000256" key="9">
    <source>
        <dbReference type="ARBA" id="ARBA00023229"/>
    </source>
</evidence>
<dbReference type="UniPathway" id="UPA00064">
    <property type="reaction ID" value="UER00091"/>
</dbReference>
<dbReference type="GO" id="GO:0008661">
    <property type="term" value="F:1-deoxy-D-xylulose-5-phosphate synthase activity"/>
    <property type="evidence" value="ECO:0007669"/>
    <property type="project" value="UniProtKB-UniRule"/>
</dbReference>
<reference evidence="13 14" key="1">
    <citation type="submission" date="2020-04" db="EMBL/GenBank/DDBJ databases">
        <title>Chitinophaga sp. G-6-1-13 sp. nov., isolated from soil.</title>
        <authorList>
            <person name="Dahal R.H."/>
            <person name="Chaudhary D.K."/>
        </authorList>
    </citation>
    <scope>NUCLEOTIDE SEQUENCE [LARGE SCALE GENOMIC DNA]</scope>
    <source>
        <strain evidence="13 14">G-6-1-13</strain>
    </source>
</reference>
<dbReference type="Pfam" id="PF02779">
    <property type="entry name" value="Transket_pyr"/>
    <property type="match status" value="1"/>
</dbReference>
<dbReference type="SUPFAM" id="SSF52518">
    <property type="entry name" value="Thiamin diphosphate-binding fold (THDP-binding)"/>
    <property type="match status" value="2"/>
</dbReference>
<evidence type="ECO:0000256" key="11">
    <source>
        <dbReference type="HAMAP-Rule" id="MF_00315"/>
    </source>
</evidence>
<dbReference type="PANTHER" id="PTHR43322:SF5">
    <property type="entry name" value="1-DEOXY-D-XYLULOSE-5-PHOSPHATE SYNTHASE, CHLOROPLASTIC"/>
    <property type="match status" value="1"/>
</dbReference>
<dbReference type="EC" id="2.2.1.7" evidence="11"/>
<evidence type="ECO:0000256" key="10">
    <source>
        <dbReference type="ARBA" id="ARBA00055605"/>
    </source>
</evidence>
<evidence type="ECO:0000256" key="1">
    <source>
        <dbReference type="ARBA" id="ARBA00004980"/>
    </source>
</evidence>
<dbReference type="InterPro" id="IPR005477">
    <property type="entry name" value="Dxylulose-5-P_synthase"/>
</dbReference>
<keyword evidence="8 11" id="KW-0786">Thiamine pyrophosphate</keyword>
<keyword evidence="14" id="KW-1185">Reference proteome</keyword>
<dbReference type="GO" id="GO:0000287">
    <property type="term" value="F:magnesium ion binding"/>
    <property type="evidence" value="ECO:0007669"/>
    <property type="project" value="UniProtKB-UniRule"/>
</dbReference>
<evidence type="ECO:0000313" key="13">
    <source>
        <dbReference type="EMBL" id="NML37732.1"/>
    </source>
</evidence>
<feature type="binding site" evidence="11">
    <location>
        <position position="368"/>
    </location>
    <ligand>
        <name>thiamine diphosphate</name>
        <dbReference type="ChEBI" id="CHEBI:58937"/>
    </ligand>
</feature>
<dbReference type="AlphaFoldDB" id="A0A848GL54"/>
<comment type="function">
    <text evidence="10 11">Catalyzes the acyloin condensation reaction between C atoms 2 and 3 of pyruvate and glyceraldehyde 3-phosphate to yield 1-deoxy-D-xylulose-5-phosphate (DXP).</text>
</comment>
<feature type="binding site" evidence="11">
    <location>
        <position position="73"/>
    </location>
    <ligand>
        <name>thiamine diphosphate</name>
        <dbReference type="ChEBI" id="CHEBI:58937"/>
    </ligand>
</feature>
<dbReference type="PANTHER" id="PTHR43322">
    <property type="entry name" value="1-D-DEOXYXYLULOSE 5-PHOSPHATE SYNTHASE-RELATED"/>
    <property type="match status" value="1"/>
</dbReference>
<keyword evidence="7 11" id="KW-0784">Thiamine biosynthesis</keyword>
<dbReference type="GO" id="GO:0019288">
    <property type="term" value="P:isopentenyl diphosphate biosynthetic process, methylerythritol 4-phosphate pathway"/>
    <property type="evidence" value="ECO:0007669"/>
    <property type="project" value="TreeGrafter"/>
</dbReference>
<dbReference type="CDD" id="cd02007">
    <property type="entry name" value="TPP_DXS"/>
    <property type="match status" value="1"/>
</dbReference>
<dbReference type="GO" id="GO:0030976">
    <property type="term" value="F:thiamine pyrophosphate binding"/>
    <property type="evidence" value="ECO:0007669"/>
    <property type="project" value="UniProtKB-UniRule"/>
</dbReference>
<keyword evidence="9 11" id="KW-0414">Isoprene biosynthesis</keyword>
<keyword evidence="6 11" id="KW-0460">Magnesium</keyword>
<feature type="binding site" evidence="11">
    <location>
        <position position="287"/>
    </location>
    <ligand>
        <name>thiamine diphosphate</name>
        <dbReference type="ChEBI" id="CHEBI:58937"/>
    </ligand>
</feature>
<dbReference type="InterPro" id="IPR005475">
    <property type="entry name" value="Transketolase-like_Pyr-bd"/>
</dbReference>
<accession>A0A848GL54</accession>
<dbReference type="Pfam" id="PF13292">
    <property type="entry name" value="DXP_synthase_N"/>
    <property type="match status" value="1"/>
</dbReference>
<dbReference type="PROSITE" id="PS00801">
    <property type="entry name" value="TRANSKETOLASE_1"/>
    <property type="match status" value="1"/>
</dbReference>
<evidence type="ECO:0000256" key="4">
    <source>
        <dbReference type="ARBA" id="ARBA00022679"/>
    </source>
</evidence>
<comment type="cofactor">
    <cofactor evidence="11">
        <name>thiamine diphosphate</name>
        <dbReference type="ChEBI" id="CHEBI:58937"/>
    </cofactor>
    <text evidence="11">Binds 1 thiamine pyrophosphate per subunit.</text>
</comment>
<dbReference type="PROSITE" id="PS00802">
    <property type="entry name" value="TRANSKETOLASE_2"/>
    <property type="match status" value="1"/>
</dbReference>
<proteinExistence type="inferred from homology"/>
<keyword evidence="5 11" id="KW-0479">Metal-binding</keyword>
<dbReference type="GO" id="GO:0009228">
    <property type="term" value="P:thiamine biosynthetic process"/>
    <property type="evidence" value="ECO:0007669"/>
    <property type="project" value="UniProtKB-UniRule"/>
</dbReference>